<dbReference type="EMBL" id="CADCTQ010000033">
    <property type="protein sequence ID" value="CAA9219382.1"/>
    <property type="molecule type" value="Genomic_DNA"/>
</dbReference>
<gene>
    <name evidence="1" type="ORF">AVDCRST_MAG56-659</name>
</gene>
<dbReference type="SUPFAM" id="SSF55961">
    <property type="entry name" value="Bet v1-like"/>
    <property type="match status" value="1"/>
</dbReference>
<reference evidence="1" key="1">
    <citation type="submission" date="2020-02" db="EMBL/GenBank/DDBJ databases">
        <authorList>
            <person name="Meier V. D."/>
        </authorList>
    </citation>
    <scope>NUCLEOTIDE SEQUENCE</scope>
    <source>
        <strain evidence="1">AVDCRST_MAG56</strain>
    </source>
</reference>
<dbReference type="Gene3D" id="3.30.530.20">
    <property type="match status" value="1"/>
</dbReference>
<sequence length="145" mass="17326">MRIYITTAVPQPYREVAQKFDQSLFEALSPPFPRARLLRYDGNRPGDEVHVRLHFGFFRQTWHSLITDAGAPPGLVYFVDEGRKLPFFLRHWRHRHEIRQHGTGSLVVDDISFRSPFRLLDYLLYPLMYLQFAYRKPVYRRRFGG</sequence>
<accession>A0A6J4HCL5</accession>
<dbReference type="AlphaFoldDB" id="A0A6J4HCL5"/>
<protein>
    <recommendedName>
        <fullName evidence="2">Cell division inhibitor</fullName>
    </recommendedName>
</protein>
<organism evidence="1">
    <name type="scientific">uncultured Cytophagales bacterium</name>
    <dbReference type="NCBI Taxonomy" id="158755"/>
    <lineage>
        <taxon>Bacteria</taxon>
        <taxon>Pseudomonadati</taxon>
        <taxon>Bacteroidota</taxon>
        <taxon>Sphingobacteriia</taxon>
        <taxon>Sphingobacteriales</taxon>
        <taxon>environmental samples</taxon>
    </lineage>
</organism>
<evidence type="ECO:0000313" key="1">
    <source>
        <dbReference type="EMBL" id="CAA9219382.1"/>
    </source>
</evidence>
<name>A0A6J4HCL5_9SPHI</name>
<evidence type="ECO:0008006" key="2">
    <source>
        <dbReference type="Google" id="ProtNLM"/>
    </source>
</evidence>
<proteinExistence type="predicted"/>
<dbReference type="InterPro" id="IPR023393">
    <property type="entry name" value="START-like_dom_sf"/>
</dbReference>